<dbReference type="Proteomes" id="UP000250235">
    <property type="component" value="Unassembled WGS sequence"/>
</dbReference>
<accession>A0A2Z7CN20</accession>
<keyword evidence="3" id="KW-1185">Reference proteome</keyword>
<dbReference type="AlphaFoldDB" id="A0A2Z7CN20"/>
<keyword evidence="2" id="KW-0456">Lyase</keyword>
<evidence type="ECO:0000313" key="3">
    <source>
        <dbReference type="Proteomes" id="UP000250235"/>
    </source>
</evidence>
<feature type="region of interest" description="Disordered" evidence="1">
    <location>
        <begin position="40"/>
        <end position="65"/>
    </location>
</feature>
<proteinExistence type="predicted"/>
<name>A0A2Z7CN20_9LAMI</name>
<protein>
    <submittedName>
        <fullName evidence="2">(6-4)DNA photolyase</fullName>
    </submittedName>
</protein>
<gene>
    <name evidence="2" type="ORF">F511_16166</name>
</gene>
<reference evidence="2 3" key="1">
    <citation type="journal article" date="2015" name="Proc. Natl. Acad. Sci. U.S.A.">
        <title>The resurrection genome of Boea hygrometrica: A blueprint for survival of dehydration.</title>
        <authorList>
            <person name="Xiao L."/>
            <person name="Yang G."/>
            <person name="Zhang L."/>
            <person name="Yang X."/>
            <person name="Zhao S."/>
            <person name="Ji Z."/>
            <person name="Zhou Q."/>
            <person name="Hu M."/>
            <person name="Wang Y."/>
            <person name="Chen M."/>
            <person name="Xu Y."/>
            <person name="Jin H."/>
            <person name="Xiao X."/>
            <person name="Hu G."/>
            <person name="Bao F."/>
            <person name="Hu Y."/>
            <person name="Wan P."/>
            <person name="Li L."/>
            <person name="Deng X."/>
            <person name="Kuang T."/>
            <person name="Xiang C."/>
            <person name="Zhu J.K."/>
            <person name="Oliver M.J."/>
            <person name="He Y."/>
        </authorList>
    </citation>
    <scope>NUCLEOTIDE SEQUENCE [LARGE SCALE GENOMIC DNA]</scope>
    <source>
        <strain evidence="3">cv. XS01</strain>
    </source>
</reference>
<dbReference type="EMBL" id="KQ995735">
    <property type="protein sequence ID" value="KZV46004.1"/>
    <property type="molecule type" value="Genomic_DNA"/>
</dbReference>
<organism evidence="2 3">
    <name type="scientific">Dorcoceras hygrometricum</name>
    <dbReference type="NCBI Taxonomy" id="472368"/>
    <lineage>
        <taxon>Eukaryota</taxon>
        <taxon>Viridiplantae</taxon>
        <taxon>Streptophyta</taxon>
        <taxon>Embryophyta</taxon>
        <taxon>Tracheophyta</taxon>
        <taxon>Spermatophyta</taxon>
        <taxon>Magnoliopsida</taxon>
        <taxon>eudicotyledons</taxon>
        <taxon>Gunneridae</taxon>
        <taxon>Pentapetalae</taxon>
        <taxon>asterids</taxon>
        <taxon>lamiids</taxon>
        <taxon>Lamiales</taxon>
        <taxon>Gesneriaceae</taxon>
        <taxon>Didymocarpoideae</taxon>
        <taxon>Trichosporeae</taxon>
        <taxon>Loxocarpinae</taxon>
        <taxon>Dorcoceras</taxon>
    </lineage>
</organism>
<sequence>MATFVNNALQVNIDYVLTMADEAMVQTLGHWVFANRPLPAQESSPSPLSRLHLHQSNHEASGCAEESQSELFLKKRLVEEQQAPVQNMEQSAPDDQADNNEDTSAFAIDDLLDSMNRAQTLMESCIVRDMNSNHQRMSDELNTLSSQMAEVINCLKELGDVKKGKTTRKEDFFDR</sequence>
<evidence type="ECO:0000256" key="1">
    <source>
        <dbReference type="SAM" id="MobiDB-lite"/>
    </source>
</evidence>
<evidence type="ECO:0000313" key="2">
    <source>
        <dbReference type="EMBL" id="KZV46004.1"/>
    </source>
</evidence>
<dbReference type="GO" id="GO:0016829">
    <property type="term" value="F:lyase activity"/>
    <property type="evidence" value="ECO:0007669"/>
    <property type="project" value="UniProtKB-KW"/>
</dbReference>